<comment type="caution">
    <text evidence="2">The sequence shown here is derived from an EMBL/GenBank/DDBJ whole genome shotgun (WGS) entry which is preliminary data.</text>
</comment>
<proteinExistence type="predicted"/>
<reference evidence="2" key="1">
    <citation type="submission" date="2020-10" db="EMBL/GenBank/DDBJ databases">
        <authorList>
            <person name="Kikuchi T."/>
        </authorList>
    </citation>
    <scope>NUCLEOTIDE SEQUENCE</scope>
    <source>
        <strain evidence="2">NKZ352</strain>
    </source>
</reference>
<accession>A0A8S1H1Y0</accession>
<organism evidence="2 3">
    <name type="scientific">Caenorhabditis auriculariae</name>
    <dbReference type="NCBI Taxonomy" id="2777116"/>
    <lineage>
        <taxon>Eukaryota</taxon>
        <taxon>Metazoa</taxon>
        <taxon>Ecdysozoa</taxon>
        <taxon>Nematoda</taxon>
        <taxon>Chromadorea</taxon>
        <taxon>Rhabditida</taxon>
        <taxon>Rhabditina</taxon>
        <taxon>Rhabditomorpha</taxon>
        <taxon>Rhabditoidea</taxon>
        <taxon>Rhabditidae</taxon>
        <taxon>Peloderinae</taxon>
        <taxon>Caenorhabditis</taxon>
    </lineage>
</organism>
<name>A0A8S1H1Y0_9PELO</name>
<dbReference type="AlphaFoldDB" id="A0A8S1H1Y0"/>
<evidence type="ECO:0000313" key="3">
    <source>
        <dbReference type="Proteomes" id="UP000835052"/>
    </source>
</evidence>
<dbReference type="EMBL" id="CAJGYM010000012">
    <property type="protein sequence ID" value="CAD6189769.1"/>
    <property type="molecule type" value="Genomic_DNA"/>
</dbReference>
<sequence length="80" mass="8382">MAWLRPAAASSAGSASSVFSTSEKPRHDSPHAYGTLCSLSLNPTGISCPTLRIEGGTPPQYQAVHFGTVRTVVVPETGRK</sequence>
<gene>
    <name evidence="2" type="ORF">CAUJ_LOCUS5688</name>
</gene>
<evidence type="ECO:0000256" key="1">
    <source>
        <dbReference type="SAM" id="MobiDB-lite"/>
    </source>
</evidence>
<keyword evidence="3" id="KW-1185">Reference proteome</keyword>
<feature type="region of interest" description="Disordered" evidence="1">
    <location>
        <begin position="1"/>
        <end position="32"/>
    </location>
</feature>
<dbReference type="Proteomes" id="UP000835052">
    <property type="component" value="Unassembled WGS sequence"/>
</dbReference>
<evidence type="ECO:0000313" key="2">
    <source>
        <dbReference type="EMBL" id="CAD6189769.1"/>
    </source>
</evidence>
<protein>
    <submittedName>
        <fullName evidence="2">Uncharacterized protein</fullName>
    </submittedName>
</protein>
<feature type="compositionally biased region" description="Low complexity" evidence="1">
    <location>
        <begin position="7"/>
        <end position="17"/>
    </location>
</feature>